<keyword evidence="1" id="KW-0812">Transmembrane</keyword>
<dbReference type="Proteomes" id="UP000202259">
    <property type="component" value="Chromosome"/>
</dbReference>
<dbReference type="EMBL" id="CP020465">
    <property type="protein sequence ID" value="ASP48131.1"/>
    <property type="molecule type" value="Genomic_DNA"/>
</dbReference>
<evidence type="ECO:0000313" key="2">
    <source>
        <dbReference type="EMBL" id="ASP48131.1"/>
    </source>
</evidence>
<accession>A0A222G8K3</accession>
<evidence type="ECO:0000256" key="1">
    <source>
        <dbReference type="SAM" id="Phobius"/>
    </source>
</evidence>
<keyword evidence="1" id="KW-0472">Membrane</keyword>
<evidence type="ECO:0000313" key="3">
    <source>
        <dbReference type="Proteomes" id="UP000202259"/>
    </source>
</evidence>
<organism evidence="2 3">
    <name type="scientific">Cognaticolwellia beringensis</name>
    <dbReference type="NCBI Taxonomy" id="1967665"/>
    <lineage>
        <taxon>Bacteria</taxon>
        <taxon>Pseudomonadati</taxon>
        <taxon>Pseudomonadota</taxon>
        <taxon>Gammaproteobacteria</taxon>
        <taxon>Alteromonadales</taxon>
        <taxon>Colwelliaceae</taxon>
        <taxon>Cognaticolwellia</taxon>
    </lineage>
</organism>
<keyword evidence="3" id="KW-1185">Reference proteome</keyword>
<gene>
    <name evidence="2" type="ORF">B5D82_10385</name>
</gene>
<protein>
    <submittedName>
        <fullName evidence="2">Uncharacterized protein</fullName>
    </submittedName>
</protein>
<reference evidence="2 3" key="1">
    <citation type="submission" date="2017-08" db="EMBL/GenBank/DDBJ databases">
        <title>Complete genome of Colwellia sp. NB097-1, a psychrophile bacterium ioslated from Bering Sea.</title>
        <authorList>
            <person name="Chen X."/>
        </authorList>
    </citation>
    <scope>NUCLEOTIDE SEQUENCE [LARGE SCALE GENOMIC DNA]</scope>
    <source>
        <strain evidence="2 3">NB097-1</strain>
    </source>
</reference>
<feature type="transmembrane region" description="Helical" evidence="1">
    <location>
        <begin position="61"/>
        <end position="80"/>
    </location>
</feature>
<feature type="transmembrane region" description="Helical" evidence="1">
    <location>
        <begin position="21"/>
        <end position="41"/>
    </location>
</feature>
<proteinExistence type="predicted"/>
<keyword evidence="1" id="KW-1133">Transmembrane helix</keyword>
<dbReference type="RefSeq" id="WP_081151344.1">
    <property type="nucleotide sequence ID" value="NZ_CP020465.1"/>
</dbReference>
<sequence>MFSTFLKSILIFNRSQNQAPNFMLVYFLISLVWHYQFFITFVGSNGDFSHRLNAALTESSFQYGVVLFFTLLFFIVRLLMLYSVNKTDQFIEADEPIEAKIGSDQVFTENKDVVRLLALLEETKAQLAKVKVRETKAQADKTATITKMLAVQAELDIAQADIAILSKSIEDFRAKQKLSA</sequence>
<dbReference type="KEGG" id="cber:B5D82_10385"/>
<dbReference type="AlphaFoldDB" id="A0A222G8K3"/>
<dbReference type="OrthoDB" id="6226602at2"/>
<name>A0A222G8K3_9GAMM</name>